<proteinExistence type="predicted"/>
<keyword evidence="2" id="KW-0472">Membrane</keyword>
<feature type="region of interest" description="Disordered" evidence="1">
    <location>
        <begin position="209"/>
        <end position="246"/>
    </location>
</feature>
<dbReference type="GeneID" id="302994349"/>
<evidence type="ECO:0000256" key="1">
    <source>
        <dbReference type="SAM" id="MobiDB-lite"/>
    </source>
</evidence>
<feature type="compositionally biased region" description="Basic and acidic residues" evidence="1">
    <location>
        <begin position="228"/>
        <end position="246"/>
    </location>
</feature>
<organism evidence="4 5">
    <name type="scientific">Segatella hominis</name>
    <dbReference type="NCBI Taxonomy" id="2518605"/>
    <lineage>
        <taxon>Bacteria</taxon>
        <taxon>Pseudomonadati</taxon>
        <taxon>Bacteroidota</taxon>
        <taxon>Bacteroidia</taxon>
        <taxon>Bacteroidales</taxon>
        <taxon>Prevotellaceae</taxon>
        <taxon>Segatella</taxon>
    </lineage>
</organism>
<keyword evidence="2" id="KW-0812">Transmembrane</keyword>
<dbReference type="AlphaFoldDB" id="A0A4Y8VRZ8"/>
<dbReference type="EMBL" id="SGVY01000006">
    <property type="protein sequence ID" value="TFH83359.1"/>
    <property type="molecule type" value="Genomic_DNA"/>
</dbReference>
<comment type="caution">
    <text evidence="4">The sequence shown here is derived from an EMBL/GenBank/DDBJ whole genome shotgun (WGS) entry which is preliminary data.</text>
</comment>
<dbReference type="OrthoDB" id="9815705at2"/>
<accession>A0A4Y8VRZ8</accession>
<feature type="region of interest" description="Disordered" evidence="1">
    <location>
        <begin position="61"/>
        <end position="85"/>
    </location>
</feature>
<gene>
    <name evidence="4" type="ORF">EXN75_03435</name>
</gene>
<keyword evidence="2" id="KW-1133">Transmembrane helix</keyword>
<evidence type="ECO:0000259" key="3">
    <source>
        <dbReference type="Pfam" id="PF14237"/>
    </source>
</evidence>
<feature type="domain" description="GYF" evidence="3">
    <location>
        <begin position="4"/>
        <end position="48"/>
    </location>
</feature>
<name>A0A4Y8VRZ8_9BACT</name>
<dbReference type="RefSeq" id="WP_134842782.1">
    <property type="nucleotide sequence ID" value="NZ_SGVY01000006.1"/>
</dbReference>
<reference evidence="4 5" key="1">
    <citation type="submission" date="2019-02" db="EMBL/GenBank/DDBJ databases">
        <title>Draft Genome Sequence of the Prevotella sp. BCRC 81118, Isolated from Human Feces.</title>
        <authorList>
            <person name="Huang C.-H."/>
        </authorList>
    </citation>
    <scope>NUCLEOTIDE SEQUENCE [LARGE SCALE GENOMIC DNA]</scope>
    <source>
        <strain evidence="4 5">BCRC 81118</strain>
    </source>
</reference>
<dbReference type="Proteomes" id="UP000297872">
    <property type="component" value="Unassembled WGS sequence"/>
</dbReference>
<feature type="compositionally biased region" description="Polar residues" evidence="1">
    <location>
        <begin position="61"/>
        <end position="71"/>
    </location>
</feature>
<evidence type="ECO:0000256" key="2">
    <source>
        <dbReference type="SAM" id="Phobius"/>
    </source>
</evidence>
<evidence type="ECO:0000313" key="5">
    <source>
        <dbReference type="Proteomes" id="UP000297872"/>
    </source>
</evidence>
<evidence type="ECO:0000313" key="4">
    <source>
        <dbReference type="EMBL" id="TFH83359.1"/>
    </source>
</evidence>
<sequence>MKFFVILNNQQEGPYTIAQLAEMGISSETLVWKEGMKDWQPAWTISELRYILNEKTNEYRNASSTGMQQETAIPPTPPSAPYKEEKKPQNHYLLKIFGGLVLLLLIIMALTNPNKESHENAIRTEVSKAVEKATTSNGNDIFSQGFGMMARMLAGNFIDSALDNLFEYHNYLIFSKGTVTIQDKEHTVSYGIFGKVITMNSDDMVKALEGNNPENTSSDEYDSSENTTDEKDLGESTTDERDLGGNIQKKLEDRANQAMDKAADKVSKKIEEKINQKIDQATDSTTIDKIIDKILELI</sequence>
<protein>
    <submittedName>
        <fullName evidence="4">DUF4339 domain-containing protein</fullName>
    </submittedName>
</protein>
<feature type="transmembrane region" description="Helical" evidence="2">
    <location>
        <begin position="92"/>
        <end position="110"/>
    </location>
</feature>
<keyword evidence="5" id="KW-1185">Reference proteome</keyword>
<dbReference type="Pfam" id="PF14237">
    <property type="entry name" value="GYF_2"/>
    <property type="match status" value="1"/>
</dbReference>
<dbReference type="InterPro" id="IPR025640">
    <property type="entry name" value="GYF_2"/>
</dbReference>